<dbReference type="PANTHER" id="PTHR34861">
    <property type="match status" value="1"/>
</dbReference>
<name>A0A2S8J2K2_RHOOP</name>
<accession>A0A2S8J2K2</accession>
<proteinExistence type="predicted"/>
<dbReference type="SUPFAM" id="SSF102198">
    <property type="entry name" value="Putative cyclase"/>
    <property type="match status" value="1"/>
</dbReference>
<reference evidence="3" key="1">
    <citation type="submission" date="2018-02" db="EMBL/GenBank/DDBJ databases">
        <title>Draft genome sequencing of Rhodococcus opacus KU647198.</title>
        <authorList>
            <person name="Zheng B.-X."/>
        </authorList>
    </citation>
    <scope>NUCLEOTIDE SEQUENCE [LARGE SCALE GENOMIC DNA]</scope>
    <source>
        <strain evidence="3">04-OD7</strain>
    </source>
</reference>
<dbReference type="GO" id="GO:0019441">
    <property type="term" value="P:L-tryptophan catabolic process to kynurenine"/>
    <property type="evidence" value="ECO:0007669"/>
    <property type="project" value="InterPro"/>
</dbReference>
<dbReference type="EMBL" id="PUIO01000037">
    <property type="protein sequence ID" value="PQP21129.1"/>
    <property type="molecule type" value="Genomic_DNA"/>
</dbReference>
<dbReference type="Gene3D" id="3.50.30.50">
    <property type="entry name" value="Putative cyclase"/>
    <property type="match status" value="1"/>
</dbReference>
<feature type="region of interest" description="Disordered" evidence="1">
    <location>
        <begin position="1"/>
        <end position="42"/>
    </location>
</feature>
<sequence>MPDQLQIPRAADQGPPRRAGAGHCRFHRTTRPGASAGRGRRRGVQHLGRTTVAGGRGARMTAPLPLYDELPAGSLGGRLGWGVFGDTDQRGTINHLTPEIVESASKLVKRGVTFPLDHPIGHFSPPIVKGRLETQHHVIEMADGLAMDDYYDAYFPQGGSQWDSLAHFGYERDKFYNGASVDEIRSQNRNTIHSWTATGIVGRGVVLDMPAYFESTGVAYRPDETFEITSAHLDGAATLQGSTRKPGDILLVYTGFDRWYESQDHAGRTEITQRKTIAGLARSEETARHLWNTRVAAVASDNLAVEASPGDFSADAMPFGFLHQMLIGSLGIALGELWKLADLVADCRESHVYEGMLVSTPIGAPGGIGSPANAILIK</sequence>
<protein>
    <recommendedName>
        <fullName evidence="4">Cyclase</fullName>
    </recommendedName>
</protein>
<dbReference type="AlphaFoldDB" id="A0A2S8J2K2"/>
<dbReference type="InterPro" id="IPR037175">
    <property type="entry name" value="KFase_sf"/>
</dbReference>
<dbReference type="Pfam" id="PF04199">
    <property type="entry name" value="Cyclase"/>
    <property type="match status" value="1"/>
</dbReference>
<dbReference type="Proteomes" id="UP000239290">
    <property type="component" value="Unassembled WGS sequence"/>
</dbReference>
<evidence type="ECO:0000313" key="3">
    <source>
        <dbReference type="Proteomes" id="UP000239290"/>
    </source>
</evidence>
<gene>
    <name evidence="2" type="ORF">C5613_26530</name>
</gene>
<evidence type="ECO:0008006" key="4">
    <source>
        <dbReference type="Google" id="ProtNLM"/>
    </source>
</evidence>
<evidence type="ECO:0000256" key="1">
    <source>
        <dbReference type="SAM" id="MobiDB-lite"/>
    </source>
</evidence>
<dbReference type="GO" id="GO:0004061">
    <property type="term" value="F:arylformamidase activity"/>
    <property type="evidence" value="ECO:0007669"/>
    <property type="project" value="InterPro"/>
</dbReference>
<evidence type="ECO:0000313" key="2">
    <source>
        <dbReference type="EMBL" id="PQP21129.1"/>
    </source>
</evidence>
<dbReference type="InterPro" id="IPR007325">
    <property type="entry name" value="KFase/CYL"/>
</dbReference>
<organism evidence="2 3">
    <name type="scientific">Rhodococcus opacus</name>
    <name type="common">Nocardia opaca</name>
    <dbReference type="NCBI Taxonomy" id="37919"/>
    <lineage>
        <taxon>Bacteria</taxon>
        <taxon>Bacillati</taxon>
        <taxon>Actinomycetota</taxon>
        <taxon>Actinomycetes</taxon>
        <taxon>Mycobacteriales</taxon>
        <taxon>Nocardiaceae</taxon>
        <taxon>Rhodococcus</taxon>
    </lineage>
</organism>
<comment type="caution">
    <text evidence="2">The sequence shown here is derived from an EMBL/GenBank/DDBJ whole genome shotgun (WGS) entry which is preliminary data.</text>
</comment>